<organism evidence="2 3">
    <name type="scientific">Mycobacteroides chelonae</name>
    <name type="common">Mycobacterium chelonae</name>
    <dbReference type="NCBI Taxonomy" id="1774"/>
    <lineage>
        <taxon>Bacteria</taxon>
        <taxon>Bacillati</taxon>
        <taxon>Actinomycetota</taxon>
        <taxon>Actinomycetes</taxon>
        <taxon>Mycobacteriales</taxon>
        <taxon>Mycobacteriaceae</taxon>
        <taxon>Mycobacteroides</taxon>
    </lineage>
</organism>
<evidence type="ECO:0000313" key="2">
    <source>
        <dbReference type="EMBL" id="OHU56824.1"/>
    </source>
</evidence>
<feature type="domain" description="DUF7701" evidence="1">
    <location>
        <begin position="2"/>
        <end position="92"/>
    </location>
</feature>
<name>A0A1S1LRC3_MYCCH</name>
<gene>
    <name evidence="2" type="ORF">BKG82_13215</name>
</gene>
<dbReference type="RefSeq" id="WP_057969471.1">
    <property type="nucleotide sequence ID" value="NZ_MLII01000039.1"/>
</dbReference>
<evidence type="ECO:0000313" key="3">
    <source>
        <dbReference type="Proteomes" id="UP000180043"/>
    </source>
</evidence>
<sequence length="98" mass="10850">MSYLDADAQLIRSCLPACTGLPEDSDDLFVLYAVLMRAKGESTQAADVHDAWSAWMSRSEPDHESIRPYDQLAPSVQEEDAPFLTAIHSAARARAERI</sequence>
<dbReference type="Proteomes" id="UP000180043">
    <property type="component" value="Unassembled WGS sequence"/>
</dbReference>
<dbReference type="InterPro" id="IPR056118">
    <property type="entry name" value="DUF7701"/>
</dbReference>
<reference evidence="2 3" key="1">
    <citation type="submission" date="2016-10" db="EMBL/GenBank/DDBJ databases">
        <title>Evaluation of Human, Veterinary and Environmental Mycobacterium chelonae Isolates by Core Genome Phylogenomic Analysis, Targeted Gene Comparison, and Anti-microbial Susceptibility Patterns: A Tale of Mistaken Identities.</title>
        <authorList>
            <person name="Fogelson S.B."/>
            <person name="Camus A.C."/>
            <person name="Lorenz W."/>
            <person name="Vasireddy R."/>
            <person name="Vasireddy S."/>
            <person name="Smith T."/>
            <person name="Brown-Elliott B.A."/>
            <person name="Wallace R.J.Jr."/>
            <person name="Hasan N.A."/>
            <person name="Reischl U."/>
            <person name="Sanchez S."/>
        </authorList>
    </citation>
    <scope>NUCLEOTIDE SEQUENCE [LARGE SCALE GENOMIC DNA]</scope>
    <source>
        <strain evidence="2 3">15515</strain>
    </source>
</reference>
<dbReference type="AlphaFoldDB" id="A0A1S1LRC3"/>
<comment type="caution">
    <text evidence="2">The sequence shown here is derived from an EMBL/GenBank/DDBJ whole genome shotgun (WGS) entry which is preliminary data.</text>
</comment>
<proteinExistence type="predicted"/>
<evidence type="ECO:0000259" key="1">
    <source>
        <dbReference type="Pfam" id="PF24792"/>
    </source>
</evidence>
<protein>
    <recommendedName>
        <fullName evidence="1">DUF7701 domain-containing protein</fullName>
    </recommendedName>
</protein>
<accession>A0A1S1LRC3</accession>
<dbReference type="Pfam" id="PF24792">
    <property type="entry name" value="DUF7701"/>
    <property type="match status" value="1"/>
</dbReference>
<dbReference type="EMBL" id="MLIQ01000015">
    <property type="protein sequence ID" value="OHU56824.1"/>
    <property type="molecule type" value="Genomic_DNA"/>
</dbReference>